<evidence type="ECO:0000313" key="1">
    <source>
        <dbReference type="EMBL" id="KAH9641375.1"/>
    </source>
</evidence>
<proteinExistence type="predicted"/>
<protein>
    <submittedName>
        <fullName evidence="1">Uncharacterized protein</fullName>
    </submittedName>
</protein>
<organism evidence="1 2">
    <name type="scientific">Spodoptera exigua</name>
    <name type="common">Beet armyworm</name>
    <name type="synonym">Noctua fulgens</name>
    <dbReference type="NCBI Taxonomy" id="7107"/>
    <lineage>
        <taxon>Eukaryota</taxon>
        <taxon>Metazoa</taxon>
        <taxon>Ecdysozoa</taxon>
        <taxon>Arthropoda</taxon>
        <taxon>Hexapoda</taxon>
        <taxon>Insecta</taxon>
        <taxon>Pterygota</taxon>
        <taxon>Neoptera</taxon>
        <taxon>Endopterygota</taxon>
        <taxon>Lepidoptera</taxon>
        <taxon>Glossata</taxon>
        <taxon>Ditrysia</taxon>
        <taxon>Noctuoidea</taxon>
        <taxon>Noctuidae</taxon>
        <taxon>Amphipyrinae</taxon>
        <taxon>Spodoptera</taxon>
    </lineage>
</organism>
<dbReference type="EMBL" id="JACEFF010000237">
    <property type="protein sequence ID" value="KAH9641375.1"/>
    <property type="molecule type" value="Genomic_DNA"/>
</dbReference>
<name>A0A922SKQ8_SPOEX</name>
<gene>
    <name evidence="1" type="ORF">HF086_012662</name>
</gene>
<dbReference type="Proteomes" id="UP000814243">
    <property type="component" value="Unassembled WGS sequence"/>
</dbReference>
<dbReference type="AlphaFoldDB" id="A0A922SKQ8"/>
<evidence type="ECO:0000313" key="2">
    <source>
        <dbReference type="Proteomes" id="UP000814243"/>
    </source>
</evidence>
<reference evidence="1" key="1">
    <citation type="journal article" date="2021" name="G3 (Bethesda)">
        <title>Genome and transcriptome analysis of the beet armyworm Spodoptera exigua reveals targets for pest control. .</title>
        <authorList>
            <person name="Simon S."/>
            <person name="Breeschoten T."/>
            <person name="Jansen H.J."/>
            <person name="Dirks R.P."/>
            <person name="Schranz M.E."/>
            <person name="Ros V.I.D."/>
        </authorList>
    </citation>
    <scope>NUCLEOTIDE SEQUENCE</scope>
    <source>
        <strain evidence="1">TB_SE_WUR_2020</strain>
    </source>
</reference>
<comment type="caution">
    <text evidence="1">The sequence shown here is derived from an EMBL/GenBank/DDBJ whole genome shotgun (WGS) entry which is preliminary data.</text>
</comment>
<accession>A0A922SKQ8</accession>
<sequence length="107" mass="10602">MSLGRECVRAAGAALPRCPPAAALALRKLAADCSGPAAALAPDIVHAAQAQSPGGGATAAECCAALLGALAPRGALAVDLFRALAPALPPYANNAALVEVNIYFKHF</sequence>